<protein>
    <recommendedName>
        <fullName evidence="2">DUF4218 domain-containing protein</fullName>
    </recommendedName>
</protein>
<feature type="domain" description="DUF4218" evidence="2">
    <location>
        <begin position="192"/>
        <end position="253"/>
    </location>
</feature>
<reference evidence="3" key="2">
    <citation type="journal article" date="2024" name="Plant">
        <title>Genomic evolution and insights into agronomic trait innovations of Sesamum species.</title>
        <authorList>
            <person name="Miao H."/>
            <person name="Wang L."/>
            <person name="Qu L."/>
            <person name="Liu H."/>
            <person name="Sun Y."/>
            <person name="Le M."/>
            <person name="Wang Q."/>
            <person name="Wei S."/>
            <person name="Zheng Y."/>
            <person name="Lin W."/>
            <person name="Duan Y."/>
            <person name="Cao H."/>
            <person name="Xiong S."/>
            <person name="Wang X."/>
            <person name="Wei L."/>
            <person name="Li C."/>
            <person name="Ma Q."/>
            <person name="Ju M."/>
            <person name="Zhao R."/>
            <person name="Li G."/>
            <person name="Mu C."/>
            <person name="Tian Q."/>
            <person name="Mei H."/>
            <person name="Zhang T."/>
            <person name="Gao T."/>
            <person name="Zhang H."/>
        </authorList>
    </citation>
    <scope>NUCLEOTIDE SEQUENCE</scope>
    <source>
        <strain evidence="3">G02</strain>
    </source>
</reference>
<feature type="compositionally biased region" description="Acidic residues" evidence="1">
    <location>
        <begin position="360"/>
        <end position="381"/>
    </location>
</feature>
<evidence type="ECO:0000259" key="2">
    <source>
        <dbReference type="Pfam" id="PF13960"/>
    </source>
</evidence>
<dbReference type="InterPro" id="IPR025452">
    <property type="entry name" value="DUF4218"/>
</dbReference>
<comment type="caution">
    <text evidence="3">The sequence shown here is derived from an EMBL/GenBank/DDBJ whole genome shotgun (WGS) entry which is preliminary data.</text>
</comment>
<dbReference type="Pfam" id="PF02992">
    <property type="entry name" value="Transposase_21"/>
    <property type="match status" value="1"/>
</dbReference>
<dbReference type="PANTHER" id="PTHR10775">
    <property type="entry name" value="OS08G0208400 PROTEIN"/>
    <property type="match status" value="1"/>
</dbReference>
<evidence type="ECO:0000313" key="3">
    <source>
        <dbReference type="EMBL" id="KAL0408439.1"/>
    </source>
</evidence>
<dbReference type="PANTHER" id="PTHR10775:SF185">
    <property type="entry name" value="OS08G0208400 PROTEIN"/>
    <property type="match status" value="1"/>
</dbReference>
<gene>
    <name evidence="3" type="ORF">Sradi_1778300</name>
</gene>
<feature type="region of interest" description="Disordered" evidence="1">
    <location>
        <begin position="358"/>
        <end position="381"/>
    </location>
</feature>
<dbReference type="InterPro" id="IPR004242">
    <property type="entry name" value="Transposase_21"/>
</dbReference>
<accession>A0AAW2TVE8</accession>
<evidence type="ECO:0000256" key="1">
    <source>
        <dbReference type="SAM" id="MobiDB-lite"/>
    </source>
</evidence>
<organism evidence="3">
    <name type="scientific">Sesamum radiatum</name>
    <name type="common">Black benniseed</name>
    <dbReference type="NCBI Taxonomy" id="300843"/>
    <lineage>
        <taxon>Eukaryota</taxon>
        <taxon>Viridiplantae</taxon>
        <taxon>Streptophyta</taxon>
        <taxon>Embryophyta</taxon>
        <taxon>Tracheophyta</taxon>
        <taxon>Spermatophyta</taxon>
        <taxon>Magnoliopsida</taxon>
        <taxon>eudicotyledons</taxon>
        <taxon>Gunneridae</taxon>
        <taxon>Pentapetalae</taxon>
        <taxon>asterids</taxon>
        <taxon>lamiids</taxon>
        <taxon>Lamiales</taxon>
        <taxon>Pedaliaceae</taxon>
        <taxon>Sesamum</taxon>
    </lineage>
</organism>
<sequence>MSWHATHKTENGVMCHSFDVEAWKHFNETHPDFDLEPRNIRHGLCADGFAPHGQYEELYFCWPVIIRPYNIPPGMCMKSKYMFLSLIIPGPANPKRLIDVYLQPLIEELVQLWQVGAQTYDASRKEFFMMRAALMWTVNDFSAYGMLSSWSTAGIMGSQYVWIILGCVDLNELKLHGMKSHDCHVFMDWLIPIAFREMLPESVWNALIEKKVKNKAAVEASICEAYIVEEISTFTTHYFEPDVICKKRRPGRNDDDLNNENIEYMSIFNHPGRPHDELFILAQQAIQVYYTQYPSLRRDKVDWMAVCRTRARQTVESRWTDAAFQEDEVEFVPIVTTENEIQPLHDINGNANYQEFTANDIDEEKDSFEDYEMNDDDDDDY</sequence>
<dbReference type="AlphaFoldDB" id="A0AAW2TVE8"/>
<reference evidence="3" key="1">
    <citation type="submission" date="2020-06" db="EMBL/GenBank/DDBJ databases">
        <authorList>
            <person name="Li T."/>
            <person name="Hu X."/>
            <person name="Zhang T."/>
            <person name="Song X."/>
            <person name="Zhang H."/>
            <person name="Dai N."/>
            <person name="Sheng W."/>
            <person name="Hou X."/>
            <person name="Wei L."/>
        </authorList>
    </citation>
    <scope>NUCLEOTIDE SEQUENCE</scope>
    <source>
        <strain evidence="3">G02</strain>
        <tissue evidence="3">Leaf</tissue>
    </source>
</reference>
<dbReference type="EMBL" id="JACGWJ010000007">
    <property type="protein sequence ID" value="KAL0408439.1"/>
    <property type="molecule type" value="Genomic_DNA"/>
</dbReference>
<name>A0AAW2TVE8_SESRA</name>
<dbReference type="Pfam" id="PF13960">
    <property type="entry name" value="DUF4218"/>
    <property type="match status" value="1"/>
</dbReference>
<proteinExistence type="predicted"/>